<dbReference type="FunFam" id="3.30.200.20:FF:000644">
    <property type="entry name" value="Suppressor of npr1-1 constitutive 4"/>
    <property type="match status" value="1"/>
</dbReference>
<dbReference type="PANTHER" id="PTHR46008:SF58">
    <property type="entry name" value="PROTEIN KINASE DOMAIN-CONTAINING PROTEIN"/>
    <property type="match status" value="1"/>
</dbReference>
<keyword evidence="6 14" id="KW-0547">Nucleotide-binding</keyword>
<keyword evidence="7" id="KW-0418">Kinase</keyword>
<dbReference type="PROSITE" id="PS00022">
    <property type="entry name" value="EGF_1"/>
    <property type="match status" value="1"/>
</dbReference>
<evidence type="ECO:0000259" key="17">
    <source>
        <dbReference type="PROSITE" id="PS50011"/>
    </source>
</evidence>
<evidence type="ECO:0000256" key="6">
    <source>
        <dbReference type="ARBA" id="ARBA00022741"/>
    </source>
</evidence>
<proteinExistence type="predicted"/>
<dbReference type="EMBL" id="CACVBM020000222">
    <property type="protein sequence ID" value="CAA7016444.1"/>
    <property type="molecule type" value="Genomic_DNA"/>
</dbReference>
<keyword evidence="11" id="KW-0325">Glycoprotein</keyword>
<dbReference type="GO" id="GO:0016020">
    <property type="term" value="C:membrane"/>
    <property type="evidence" value="ECO:0007669"/>
    <property type="project" value="UniProtKB-SubCell"/>
</dbReference>
<evidence type="ECO:0000256" key="8">
    <source>
        <dbReference type="ARBA" id="ARBA00022840"/>
    </source>
</evidence>
<protein>
    <recommendedName>
        <fullName evidence="2">non-specific serine/threonine protein kinase</fullName>
        <ecNumber evidence="2">2.7.11.1</ecNumber>
    </recommendedName>
</protein>
<dbReference type="InterPro" id="IPR008271">
    <property type="entry name" value="Ser/Thr_kinase_AS"/>
</dbReference>
<keyword evidence="8 14" id="KW-0067">ATP-binding</keyword>
<comment type="subcellular location">
    <subcellularLocation>
        <location evidence="1">Membrane</location>
        <topology evidence="1">Single-pass type I membrane protein</topology>
    </subcellularLocation>
</comment>
<evidence type="ECO:0000256" key="12">
    <source>
        <dbReference type="ARBA" id="ARBA00047899"/>
    </source>
</evidence>
<name>A0A6D2HTC7_9BRAS</name>
<dbReference type="InterPro" id="IPR025287">
    <property type="entry name" value="WAK_GUB"/>
</dbReference>
<comment type="caution">
    <text evidence="18">The sequence shown here is derived from an EMBL/GenBank/DDBJ whole genome shotgun (WGS) entry which is preliminary data.</text>
</comment>
<dbReference type="InterPro" id="IPR000742">
    <property type="entry name" value="EGF"/>
</dbReference>
<dbReference type="OrthoDB" id="1076926at2759"/>
<evidence type="ECO:0000256" key="2">
    <source>
        <dbReference type="ARBA" id="ARBA00012513"/>
    </source>
</evidence>
<feature type="domain" description="Protein kinase" evidence="17">
    <location>
        <begin position="519"/>
        <end position="705"/>
    </location>
</feature>
<gene>
    <name evidence="18" type="ORF">MERR_LOCUS3679</name>
</gene>
<feature type="chain" id="PRO_5025659154" description="non-specific serine/threonine protein kinase" evidence="16">
    <location>
        <begin position="27"/>
        <end position="705"/>
    </location>
</feature>
<keyword evidence="19" id="KW-1185">Reference proteome</keyword>
<keyword evidence="9 15" id="KW-1133">Transmembrane helix</keyword>
<dbReference type="FunFam" id="1.10.510.10:FF:001424">
    <property type="entry name" value="Protein kinase superfamily protein"/>
    <property type="match status" value="1"/>
</dbReference>
<keyword evidence="5 16" id="KW-0732">Signal</keyword>
<dbReference type="PROSITE" id="PS00108">
    <property type="entry name" value="PROTEIN_KINASE_ST"/>
    <property type="match status" value="1"/>
</dbReference>
<dbReference type="PANTHER" id="PTHR46008">
    <property type="entry name" value="LEAF RUST 10 DISEASE-RESISTANCE LOCUS RECEPTOR-LIKE PROTEIN KINASE-LIKE 1.4"/>
    <property type="match status" value="1"/>
</dbReference>
<feature type="signal peptide" evidence="16">
    <location>
        <begin position="1"/>
        <end position="26"/>
    </location>
</feature>
<dbReference type="SUPFAM" id="SSF56112">
    <property type="entry name" value="Protein kinase-like (PK-like)"/>
    <property type="match status" value="1"/>
</dbReference>
<keyword evidence="3" id="KW-0808">Transferase</keyword>
<dbReference type="SMART" id="SM00220">
    <property type="entry name" value="S_TKc"/>
    <property type="match status" value="1"/>
</dbReference>
<dbReference type="GO" id="GO:0005524">
    <property type="term" value="F:ATP binding"/>
    <property type="evidence" value="ECO:0007669"/>
    <property type="project" value="UniProtKB-UniRule"/>
</dbReference>
<dbReference type="InterPro" id="IPR017441">
    <property type="entry name" value="Protein_kinase_ATP_BS"/>
</dbReference>
<feature type="transmembrane region" description="Helical" evidence="15">
    <location>
        <begin position="470"/>
        <end position="492"/>
    </location>
</feature>
<evidence type="ECO:0000256" key="15">
    <source>
        <dbReference type="SAM" id="Phobius"/>
    </source>
</evidence>
<evidence type="ECO:0000256" key="10">
    <source>
        <dbReference type="ARBA" id="ARBA00023136"/>
    </source>
</evidence>
<evidence type="ECO:0000256" key="4">
    <source>
        <dbReference type="ARBA" id="ARBA00022692"/>
    </source>
</evidence>
<organism evidence="18 19">
    <name type="scientific">Microthlaspi erraticum</name>
    <dbReference type="NCBI Taxonomy" id="1685480"/>
    <lineage>
        <taxon>Eukaryota</taxon>
        <taxon>Viridiplantae</taxon>
        <taxon>Streptophyta</taxon>
        <taxon>Embryophyta</taxon>
        <taxon>Tracheophyta</taxon>
        <taxon>Spermatophyta</taxon>
        <taxon>Magnoliopsida</taxon>
        <taxon>eudicotyledons</taxon>
        <taxon>Gunneridae</taxon>
        <taxon>Pentapetalae</taxon>
        <taxon>rosids</taxon>
        <taxon>malvids</taxon>
        <taxon>Brassicales</taxon>
        <taxon>Brassicaceae</taxon>
        <taxon>Coluteocarpeae</taxon>
        <taxon>Microthlaspi</taxon>
    </lineage>
</organism>
<feature type="binding site" evidence="14">
    <location>
        <position position="547"/>
    </location>
    <ligand>
        <name>ATP</name>
        <dbReference type="ChEBI" id="CHEBI:30616"/>
    </ligand>
</feature>
<dbReference type="GO" id="GO:0030247">
    <property type="term" value="F:polysaccharide binding"/>
    <property type="evidence" value="ECO:0007669"/>
    <property type="project" value="InterPro"/>
</dbReference>
<evidence type="ECO:0000256" key="11">
    <source>
        <dbReference type="ARBA" id="ARBA00023180"/>
    </source>
</evidence>
<accession>A0A6D2HTC7</accession>
<dbReference type="AlphaFoldDB" id="A0A6D2HTC7"/>
<dbReference type="Pfam" id="PF14380">
    <property type="entry name" value="WAK_assoc"/>
    <property type="match status" value="2"/>
</dbReference>
<keyword evidence="10 15" id="KW-0472">Membrane</keyword>
<evidence type="ECO:0000256" key="13">
    <source>
        <dbReference type="ARBA" id="ARBA00048679"/>
    </source>
</evidence>
<dbReference type="Pfam" id="PF00069">
    <property type="entry name" value="Pkinase"/>
    <property type="match status" value="1"/>
</dbReference>
<keyword evidence="4 15" id="KW-0812">Transmembrane</keyword>
<dbReference type="InterPro" id="IPR032872">
    <property type="entry name" value="WAK_assoc_C"/>
</dbReference>
<dbReference type="InterPro" id="IPR011009">
    <property type="entry name" value="Kinase-like_dom_sf"/>
</dbReference>
<evidence type="ECO:0000256" key="16">
    <source>
        <dbReference type="SAM" id="SignalP"/>
    </source>
</evidence>
<evidence type="ECO:0000256" key="9">
    <source>
        <dbReference type="ARBA" id="ARBA00022989"/>
    </source>
</evidence>
<dbReference type="Gene3D" id="3.30.200.20">
    <property type="entry name" value="Phosphorylase Kinase, domain 1"/>
    <property type="match status" value="1"/>
</dbReference>
<evidence type="ECO:0000256" key="1">
    <source>
        <dbReference type="ARBA" id="ARBA00004479"/>
    </source>
</evidence>
<reference evidence="18" key="1">
    <citation type="submission" date="2020-01" db="EMBL/GenBank/DDBJ databases">
        <authorList>
            <person name="Mishra B."/>
        </authorList>
    </citation>
    <scope>NUCLEOTIDE SEQUENCE [LARGE SCALE GENOMIC DNA]</scope>
</reference>
<dbReference type="InterPro" id="IPR000719">
    <property type="entry name" value="Prot_kinase_dom"/>
</dbReference>
<dbReference type="GO" id="GO:0004674">
    <property type="term" value="F:protein serine/threonine kinase activity"/>
    <property type="evidence" value="ECO:0007669"/>
    <property type="project" value="UniProtKB-KW"/>
</dbReference>
<dbReference type="Proteomes" id="UP000467841">
    <property type="component" value="Unassembled WGS sequence"/>
</dbReference>
<evidence type="ECO:0000256" key="3">
    <source>
        <dbReference type="ARBA" id="ARBA00022679"/>
    </source>
</evidence>
<evidence type="ECO:0000313" key="19">
    <source>
        <dbReference type="Proteomes" id="UP000467841"/>
    </source>
</evidence>
<comment type="catalytic activity">
    <reaction evidence="13">
        <text>L-seryl-[protein] + ATP = O-phospho-L-seryl-[protein] + ADP + H(+)</text>
        <dbReference type="Rhea" id="RHEA:17989"/>
        <dbReference type="Rhea" id="RHEA-COMP:9863"/>
        <dbReference type="Rhea" id="RHEA-COMP:11604"/>
        <dbReference type="ChEBI" id="CHEBI:15378"/>
        <dbReference type="ChEBI" id="CHEBI:29999"/>
        <dbReference type="ChEBI" id="CHEBI:30616"/>
        <dbReference type="ChEBI" id="CHEBI:83421"/>
        <dbReference type="ChEBI" id="CHEBI:456216"/>
        <dbReference type="EC" id="2.7.11.1"/>
    </reaction>
</comment>
<evidence type="ECO:0000256" key="7">
    <source>
        <dbReference type="ARBA" id="ARBA00022777"/>
    </source>
</evidence>
<comment type="catalytic activity">
    <reaction evidence="12">
        <text>L-threonyl-[protein] + ATP = O-phospho-L-threonyl-[protein] + ADP + H(+)</text>
        <dbReference type="Rhea" id="RHEA:46608"/>
        <dbReference type="Rhea" id="RHEA-COMP:11060"/>
        <dbReference type="Rhea" id="RHEA-COMP:11605"/>
        <dbReference type="ChEBI" id="CHEBI:15378"/>
        <dbReference type="ChEBI" id="CHEBI:30013"/>
        <dbReference type="ChEBI" id="CHEBI:30616"/>
        <dbReference type="ChEBI" id="CHEBI:61977"/>
        <dbReference type="ChEBI" id="CHEBI:456216"/>
        <dbReference type="EC" id="2.7.11.1"/>
    </reaction>
</comment>
<dbReference type="PROSITE" id="PS00107">
    <property type="entry name" value="PROTEIN_KINASE_ATP"/>
    <property type="match status" value="1"/>
</dbReference>
<dbReference type="EC" id="2.7.11.1" evidence="2"/>
<sequence length="705" mass="78833">MYQQPTSRLFLFFLFSLFYHLPCASSKQERGWCEALFQCGDIAASFPFWGGNRPKPCGHASLELHCNSRNITSLNISGLEYNVSHINQTSDSLSLRLARTDLLGSFCSATFKSTTLPSEISEVSPMYKSLTIFHLCNPSLHYLSTYTCPGRGIISAYQNPKYHSSCQGSFTVNVPTTFYPEEKELNLTHLESVLRKGFEVAVITDDIPCEECSSSTFEHYKRCNQPFRCGNRGGLLYPFWIPGRQDCGHPDFMLDCSRGFAELSISSVLFRILQANYKSGIVRFASLDYINNLCGRNPLNVQYIPSVLPFAPDTDFLKIHVGCQDMGYALSYYKNGFDIRRLDCGSSLGYDVNATENYYVWKNMSFTLVNLKDIDSVSSYFRDKCEKEVNIPASGLAFNTHGQDNLTKVLEEGFELQLNRECSICMKSKGACGYNKSSRGFVCYCNDGTHGNDCVSGKTRHGFLLKATRIVPGSVAGVIVILVLLLLLLRFLRKRETRLRWALIPLKHYSYAQVKRMTKSFAEVVGRGGFGIVYKGTLCDGRMVAVKVLKDSKGNGEDFTNEVASISQTSHLNIVSLLGFCSQGSKRAIIYEFLENGSLDKFLSGKTTVKLDWMALYRIALGVARGLEYLHHGCKTRIVHFDIKPQNVLLDENFCPKVSDFGLAKLCAKKESALSLMDTRGTVGYIAPEMISRAYGSVSSQVRCV</sequence>
<dbReference type="PROSITE" id="PS50011">
    <property type="entry name" value="PROTEIN_KINASE_DOM"/>
    <property type="match status" value="1"/>
</dbReference>
<evidence type="ECO:0000313" key="18">
    <source>
        <dbReference type="EMBL" id="CAA7016444.1"/>
    </source>
</evidence>
<dbReference type="Pfam" id="PF13947">
    <property type="entry name" value="GUB_WAK_bind"/>
    <property type="match status" value="2"/>
</dbReference>
<dbReference type="Gene3D" id="1.10.510.10">
    <property type="entry name" value="Transferase(Phosphotransferase) domain 1"/>
    <property type="match status" value="1"/>
</dbReference>
<evidence type="ECO:0000256" key="5">
    <source>
        <dbReference type="ARBA" id="ARBA00022729"/>
    </source>
</evidence>
<evidence type="ECO:0000256" key="14">
    <source>
        <dbReference type="PROSITE-ProRule" id="PRU10141"/>
    </source>
</evidence>